<evidence type="ECO:0000256" key="1">
    <source>
        <dbReference type="ARBA" id="ARBA00022741"/>
    </source>
</evidence>
<sequence length="1286" mass="133390">MGRVSLRARAAAVGERQLLLTPGGRSSPGKGGPWRDCPGDWVRRGQNTVYLATQGLHTAGVDVSRKALARAATNALPPGVVAVDDLADLGAVPGATGSVCFHHADVLKADDLNRLLGAKALAGGVELLFDTQTFHVLRGVDEAGAAAAYARLVAPGGKLIMLCGAVGDPERTEPGPPALTKEEATGAICAAGFRLDACSKVRFDSTPTYGAVPPLAWLVEATRDRKAKGGADDDTEVLRSMGWSTVDASQERLGTAAAPGRKSALPWMMRDLANDVDGVLEDPDEGGLFSLEVLDSSAVEIIKHENGAMEIRPRAAAGAGAASSSGDEPASAPAGKKRPRAQASRAEEPGADADADAGDAAADSDDEAPASAALDESPEAVSHRRTEKRRRQRQRKREKEAAAAAAARKAAKGDGEDDDEDDDGDASDDGEPAGPSPWELASKLPAAWKADGLEPHPLLAAGIVSFGFSQPTAVQAGVLAEACTHHRDVVAAAETGSGKTLAYAAPLLQRVLERRSQAGLAVEVMPKGKHARRFDGLVGLVLAPTRELAMQVAAHTKQLARHTCVAVAAIVGGMSLEKQRRLLDRRPDIIVATPGRLWDWVKQGHAHLASLNRLQVLVLDEADRMAGQASNEDLGGLLGLIAGSKKRHRETTDSVLVEMERQKAAAAAKKAAQRLAAATASGDAAATRAAAAEAEALDMKPLPLKPAWRHRQTMLFSATLGFAKGGDGASSRGKKRPPSQAAYLSSLIRAAGGEAALSKKQRKRLEAKARQMGDVDALLAATGVGSKPLVLRVARADEPAVAPLVRAAQSGDLELCPVGEDGSLAWGTAGHPIVEVLGNQEEGEDSDDDDDDDDDEASQAVARRCGVAMVLLRGRAAVEAGGVSAAGEAAAKDGDAAAATESGVSAASEAAARQVAEAGASVTLPPGLSLRRMLCLSKDRDERLYWVLSLVTGRAIVFVNSIRAVAEVTNILTALGLSVEPVHAKMQQRQRLTHLDRFRAAPSGILVATDVAARGLDVPEVAAVIHYQQAPALDRILAAVRDTSGAPLLAVDSRYERRIAERVSLARRISKYQADANKTAVRQGWVDRLAADAGLAAGNADEEAVKGGLAGGAGEARRLKAQLTELLSKPLMPEGVSRKYLTAFAGMPGAMDKGTAARLDAGSGSAASVAGVAAVPSRPSMVLGRQAARATKRARDAAAAGEGGEESEDEEAFLSDDDAPLEWSDSEGSDDEGDAAPARSAAASRAVRSEPTSKRQRGPGRSAGRRPRSGGLVAVPVGDIRLPGQA</sequence>
<dbReference type="SUPFAM" id="SSF53335">
    <property type="entry name" value="S-adenosyl-L-methionine-dependent methyltransferases"/>
    <property type="match status" value="1"/>
</dbReference>
<dbReference type="SUPFAM" id="SSF52540">
    <property type="entry name" value="P-loop containing nucleoside triphosphate hydrolases"/>
    <property type="match status" value="1"/>
</dbReference>
<feature type="compositionally biased region" description="Basic residues" evidence="6">
    <location>
        <begin position="1254"/>
        <end position="1268"/>
    </location>
</feature>
<dbReference type="InterPro" id="IPR027417">
    <property type="entry name" value="P-loop_NTPase"/>
</dbReference>
<dbReference type="Gene3D" id="3.40.50.300">
    <property type="entry name" value="P-loop containing nucleotide triphosphate hydrolases"/>
    <property type="match status" value="2"/>
</dbReference>
<keyword evidence="4 5" id="KW-0694">RNA-binding</keyword>
<feature type="domain" description="Helicase C-terminal" evidence="8">
    <location>
        <begin position="943"/>
        <end position="1132"/>
    </location>
</feature>
<dbReference type="InterPro" id="IPR014001">
    <property type="entry name" value="Helicase_ATP-bd"/>
</dbReference>
<dbReference type="SMART" id="SM00490">
    <property type="entry name" value="HELICc"/>
    <property type="match status" value="1"/>
</dbReference>
<comment type="caution">
    <text evidence="9">The sequence shown here is derived from an EMBL/GenBank/DDBJ whole genome shotgun (WGS) entry which is preliminary data.</text>
</comment>
<dbReference type="Pfam" id="PF00271">
    <property type="entry name" value="Helicase_C"/>
    <property type="match status" value="1"/>
</dbReference>
<dbReference type="InterPro" id="IPR029063">
    <property type="entry name" value="SAM-dependent_MTases_sf"/>
</dbReference>
<evidence type="ECO:0000256" key="3">
    <source>
        <dbReference type="ARBA" id="ARBA00022840"/>
    </source>
</evidence>
<dbReference type="CDD" id="cd18787">
    <property type="entry name" value="SF2_C_DEAD"/>
    <property type="match status" value="1"/>
</dbReference>
<dbReference type="GO" id="GO:0005524">
    <property type="term" value="F:ATP binding"/>
    <property type="evidence" value="ECO:0007669"/>
    <property type="project" value="UniProtKB-UniRule"/>
</dbReference>
<evidence type="ECO:0000256" key="5">
    <source>
        <dbReference type="RuleBase" id="RU365068"/>
    </source>
</evidence>
<feature type="compositionally biased region" description="Low complexity" evidence="6">
    <location>
        <begin position="1235"/>
        <end position="1246"/>
    </location>
</feature>
<comment type="domain">
    <text evidence="5">The Q motif is unique to and characteristic of the DEAD box family of RNA helicases and controls ATP binding and hydrolysis.</text>
</comment>
<name>A0A5A8E2G0_CAFRO</name>
<dbReference type="InterPro" id="IPR001650">
    <property type="entry name" value="Helicase_C-like"/>
</dbReference>
<evidence type="ECO:0000259" key="7">
    <source>
        <dbReference type="PROSITE" id="PS51192"/>
    </source>
</evidence>
<dbReference type="SMART" id="SM00487">
    <property type="entry name" value="DEXDc"/>
    <property type="match status" value="1"/>
</dbReference>
<dbReference type="PROSITE" id="PS51194">
    <property type="entry name" value="HELICASE_CTER"/>
    <property type="match status" value="1"/>
</dbReference>
<feature type="compositionally biased region" description="Acidic residues" evidence="6">
    <location>
        <begin position="349"/>
        <end position="368"/>
    </location>
</feature>
<dbReference type="InterPro" id="IPR011545">
    <property type="entry name" value="DEAD/DEAH_box_helicase_dom"/>
</dbReference>
<feature type="region of interest" description="Disordered" evidence="6">
    <location>
        <begin position="1180"/>
        <end position="1286"/>
    </location>
</feature>
<feature type="region of interest" description="Disordered" evidence="6">
    <location>
        <begin position="314"/>
        <end position="439"/>
    </location>
</feature>
<organism evidence="9 10">
    <name type="scientific">Cafeteria roenbergensis</name>
    <name type="common">Marine flagellate</name>
    <dbReference type="NCBI Taxonomy" id="33653"/>
    <lineage>
        <taxon>Eukaryota</taxon>
        <taxon>Sar</taxon>
        <taxon>Stramenopiles</taxon>
        <taxon>Bigyra</taxon>
        <taxon>Opalozoa</taxon>
        <taxon>Bicosoecida</taxon>
        <taxon>Cafeteriaceae</taxon>
        <taxon>Cafeteria</taxon>
    </lineage>
</organism>
<protein>
    <recommendedName>
        <fullName evidence="5">ATP-dependent RNA helicase</fullName>
        <ecNumber evidence="5">3.6.4.13</ecNumber>
    </recommendedName>
</protein>
<reference evidence="9 10" key="1">
    <citation type="submission" date="2019-07" db="EMBL/GenBank/DDBJ databases">
        <title>Genomes of Cafeteria roenbergensis.</title>
        <authorList>
            <person name="Fischer M.G."/>
            <person name="Hackl T."/>
            <person name="Roman M."/>
        </authorList>
    </citation>
    <scope>NUCLEOTIDE SEQUENCE [LARGE SCALE GENOMIC DNA]</scope>
    <source>
        <strain evidence="9 10">RCC970-E3</strain>
    </source>
</reference>
<dbReference type="Gene3D" id="3.40.50.150">
    <property type="entry name" value="Vaccinia Virus protein VP39"/>
    <property type="match status" value="1"/>
</dbReference>
<feature type="domain" description="Helicase ATP-binding" evidence="7">
    <location>
        <begin position="480"/>
        <end position="738"/>
    </location>
</feature>
<proteinExistence type="inferred from homology"/>
<dbReference type="GO" id="GO:0016787">
    <property type="term" value="F:hydrolase activity"/>
    <property type="evidence" value="ECO:0007669"/>
    <property type="project" value="UniProtKB-KW"/>
</dbReference>
<keyword evidence="5" id="KW-0347">Helicase</keyword>
<dbReference type="PANTHER" id="PTHR24031">
    <property type="entry name" value="RNA HELICASE"/>
    <property type="match status" value="1"/>
</dbReference>
<dbReference type="GO" id="GO:0003724">
    <property type="term" value="F:RNA helicase activity"/>
    <property type="evidence" value="ECO:0007669"/>
    <property type="project" value="UniProtKB-EC"/>
</dbReference>
<gene>
    <name evidence="9" type="ORF">FNF28_00582</name>
</gene>
<evidence type="ECO:0000256" key="2">
    <source>
        <dbReference type="ARBA" id="ARBA00022801"/>
    </source>
</evidence>
<feature type="compositionally biased region" description="Basic residues" evidence="6">
    <location>
        <begin position="383"/>
        <end position="396"/>
    </location>
</feature>
<evidence type="ECO:0000313" key="10">
    <source>
        <dbReference type="Proteomes" id="UP000324907"/>
    </source>
</evidence>
<keyword evidence="2 5" id="KW-0378">Hydrolase</keyword>
<comment type="similarity">
    <text evidence="5">Belongs to the DEAD box helicase family.</text>
</comment>
<comment type="function">
    <text evidence="5">RNA helicase.</text>
</comment>
<dbReference type="Proteomes" id="UP000324907">
    <property type="component" value="Unassembled WGS sequence"/>
</dbReference>
<evidence type="ECO:0000259" key="8">
    <source>
        <dbReference type="PROSITE" id="PS51194"/>
    </source>
</evidence>
<keyword evidence="3 5" id="KW-0067">ATP-binding</keyword>
<evidence type="ECO:0000256" key="6">
    <source>
        <dbReference type="SAM" id="MobiDB-lite"/>
    </source>
</evidence>
<dbReference type="PROSITE" id="PS51192">
    <property type="entry name" value="HELICASE_ATP_BIND_1"/>
    <property type="match status" value="1"/>
</dbReference>
<comment type="catalytic activity">
    <reaction evidence="5">
        <text>ATP + H2O = ADP + phosphate + H(+)</text>
        <dbReference type="Rhea" id="RHEA:13065"/>
        <dbReference type="ChEBI" id="CHEBI:15377"/>
        <dbReference type="ChEBI" id="CHEBI:15378"/>
        <dbReference type="ChEBI" id="CHEBI:30616"/>
        <dbReference type="ChEBI" id="CHEBI:43474"/>
        <dbReference type="ChEBI" id="CHEBI:456216"/>
        <dbReference type="EC" id="3.6.4.13"/>
    </reaction>
</comment>
<dbReference type="GO" id="GO:0003723">
    <property type="term" value="F:RNA binding"/>
    <property type="evidence" value="ECO:0007669"/>
    <property type="project" value="UniProtKB-UniRule"/>
</dbReference>
<evidence type="ECO:0000313" key="9">
    <source>
        <dbReference type="EMBL" id="KAA0171649.1"/>
    </source>
</evidence>
<feature type="compositionally biased region" description="Acidic residues" evidence="6">
    <location>
        <begin position="415"/>
        <end position="431"/>
    </location>
</feature>
<dbReference type="Pfam" id="PF00270">
    <property type="entry name" value="DEAD"/>
    <property type="match status" value="1"/>
</dbReference>
<accession>A0A5A8E2G0</accession>
<evidence type="ECO:0000256" key="4">
    <source>
        <dbReference type="ARBA" id="ARBA00022884"/>
    </source>
</evidence>
<dbReference type="EMBL" id="VLTL01000005">
    <property type="protein sequence ID" value="KAA0171649.1"/>
    <property type="molecule type" value="Genomic_DNA"/>
</dbReference>
<keyword evidence="1 5" id="KW-0547">Nucleotide-binding</keyword>
<feature type="compositionally biased region" description="Acidic residues" evidence="6">
    <location>
        <begin position="1203"/>
        <end position="1234"/>
    </location>
</feature>
<dbReference type="EC" id="3.6.4.13" evidence="5"/>
<feature type="compositionally biased region" description="Low complexity" evidence="6">
    <location>
        <begin position="315"/>
        <end position="334"/>
    </location>
</feature>